<protein>
    <recommendedName>
        <fullName evidence="2">Lipoprotein</fullName>
    </recommendedName>
</protein>
<sequence>MARLGWRNFQADAQMENKTVTIKAQIDTIPVKSGHVTCIREGSRALYYYNDVVFLENGSAFRLNNSAPDYAKVLQLMQTVYQKAKLSSVDNLFTMTVDGSQATQILKLLMPQAHALLPTANNLTVDMRTDAGELSQLQFTAAGNLTDSVKTPFALSAQLSVQPPQETLTLPPAVEKAVTTGAYQPQELYSDDLVQLLEVWTQMKNRDVLCADVTLQAQCGPLDVDDTFRISQ</sequence>
<evidence type="ECO:0000313" key="1">
    <source>
        <dbReference type="EMBL" id="EJW96885.1"/>
    </source>
</evidence>
<gene>
    <name evidence="1" type="ORF">EVA_15008</name>
</gene>
<comment type="caution">
    <text evidence="1">The sequence shown here is derived from an EMBL/GenBank/DDBJ whole genome shotgun (WGS) entry which is preliminary data.</text>
</comment>
<accession>J9CAC4</accession>
<name>J9CAC4_9ZZZZ</name>
<evidence type="ECO:0008006" key="2">
    <source>
        <dbReference type="Google" id="ProtNLM"/>
    </source>
</evidence>
<feature type="non-terminal residue" evidence="1">
    <location>
        <position position="232"/>
    </location>
</feature>
<dbReference type="EMBL" id="AMCI01005059">
    <property type="protein sequence ID" value="EJW96885.1"/>
    <property type="molecule type" value="Genomic_DNA"/>
</dbReference>
<dbReference type="AlphaFoldDB" id="J9CAC4"/>
<proteinExistence type="predicted"/>
<organism evidence="1">
    <name type="scientific">gut metagenome</name>
    <dbReference type="NCBI Taxonomy" id="749906"/>
    <lineage>
        <taxon>unclassified sequences</taxon>
        <taxon>metagenomes</taxon>
        <taxon>organismal metagenomes</taxon>
    </lineage>
</organism>
<reference evidence="1" key="1">
    <citation type="journal article" date="2012" name="PLoS ONE">
        <title>Gene sets for utilization of primary and secondary nutrition supplies in the distal gut of endangered iberian lynx.</title>
        <authorList>
            <person name="Alcaide M."/>
            <person name="Messina E."/>
            <person name="Richter M."/>
            <person name="Bargiela R."/>
            <person name="Peplies J."/>
            <person name="Huws S.A."/>
            <person name="Newbold C.J."/>
            <person name="Golyshin P.N."/>
            <person name="Simon M.A."/>
            <person name="Lopez G."/>
            <person name="Yakimov M.M."/>
            <person name="Ferrer M."/>
        </authorList>
    </citation>
    <scope>NUCLEOTIDE SEQUENCE</scope>
</reference>